<feature type="compositionally biased region" description="Low complexity" evidence="5">
    <location>
        <begin position="386"/>
        <end position="399"/>
    </location>
</feature>
<organism evidence="9 10">
    <name type="scientific">Odynerus spinipes</name>
    <dbReference type="NCBI Taxonomy" id="1348599"/>
    <lineage>
        <taxon>Eukaryota</taxon>
        <taxon>Metazoa</taxon>
        <taxon>Ecdysozoa</taxon>
        <taxon>Arthropoda</taxon>
        <taxon>Hexapoda</taxon>
        <taxon>Insecta</taxon>
        <taxon>Pterygota</taxon>
        <taxon>Neoptera</taxon>
        <taxon>Endopterygota</taxon>
        <taxon>Hymenoptera</taxon>
        <taxon>Apocrita</taxon>
        <taxon>Aculeata</taxon>
        <taxon>Vespoidea</taxon>
        <taxon>Vespidae</taxon>
        <taxon>Eumeninae</taxon>
        <taxon>Odynerus</taxon>
    </lineage>
</organism>
<reference evidence="9" key="2">
    <citation type="journal article" date="2023" name="Commun. Biol.">
        <title>Intrasexual cuticular hydrocarbon dimorphism in a wasp sheds light on hydrocarbon biosynthesis genes in Hymenoptera.</title>
        <authorList>
            <person name="Moris V.C."/>
            <person name="Podsiadlowski L."/>
            <person name="Martin S."/>
            <person name="Oeyen J.P."/>
            <person name="Donath A."/>
            <person name="Petersen M."/>
            <person name="Wilbrandt J."/>
            <person name="Misof B."/>
            <person name="Liedtke D."/>
            <person name="Thamm M."/>
            <person name="Scheiner R."/>
            <person name="Schmitt T."/>
            <person name="Niehuis O."/>
        </authorList>
    </citation>
    <scope>NUCLEOTIDE SEQUENCE</scope>
    <source>
        <strain evidence="9">GBR_01_08_01A</strain>
    </source>
</reference>
<dbReference type="InterPro" id="IPR000008">
    <property type="entry name" value="C2_dom"/>
</dbReference>
<keyword evidence="3" id="KW-0862">Zinc</keyword>
<accession>A0AAD9RAH4</accession>
<dbReference type="Pfam" id="PF02318">
    <property type="entry name" value="FYVE_2"/>
    <property type="match status" value="1"/>
</dbReference>
<feature type="domain" description="FYVE-type" evidence="7">
    <location>
        <begin position="130"/>
        <end position="227"/>
    </location>
</feature>
<proteinExistence type="predicted"/>
<dbReference type="GO" id="GO:0098793">
    <property type="term" value="C:presynapse"/>
    <property type="evidence" value="ECO:0007669"/>
    <property type="project" value="GOC"/>
</dbReference>
<dbReference type="PROSITE" id="PS50916">
    <property type="entry name" value="RABBD"/>
    <property type="match status" value="1"/>
</dbReference>
<dbReference type="Pfam" id="PF00168">
    <property type="entry name" value="C2"/>
    <property type="match status" value="1"/>
</dbReference>
<keyword evidence="1" id="KW-0479">Metal-binding</keyword>
<evidence type="ECO:0000259" key="8">
    <source>
        <dbReference type="PROSITE" id="PS50916"/>
    </source>
</evidence>
<dbReference type="Gene3D" id="2.60.40.150">
    <property type="entry name" value="C2 domain"/>
    <property type="match status" value="1"/>
</dbReference>
<dbReference type="Proteomes" id="UP001258017">
    <property type="component" value="Unassembled WGS sequence"/>
</dbReference>
<dbReference type="PANTHER" id="PTHR45729">
    <property type="entry name" value="RABPHILIN, ISOFORM A"/>
    <property type="match status" value="1"/>
</dbReference>
<dbReference type="SMART" id="SM00239">
    <property type="entry name" value="C2"/>
    <property type="match status" value="1"/>
</dbReference>
<evidence type="ECO:0000313" key="10">
    <source>
        <dbReference type="Proteomes" id="UP001258017"/>
    </source>
</evidence>
<dbReference type="GO" id="GO:0031267">
    <property type="term" value="F:small GTPase binding"/>
    <property type="evidence" value="ECO:0007669"/>
    <property type="project" value="InterPro"/>
</dbReference>
<dbReference type="InterPro" id="IPR041282">
    <property type="entry name" value="FYVE_2"/>
</dbReference>
<dbReference type="InterPro" id="IPR013083">
    <property type="entry name" value="Znf_RING/FYVE/PHD"/>
</dbReference>
<keyword evidence="10" id="KW-1185">Reference proteome</keyword>
<feature type="compositionally biased region" description="Polar residues" evidence="5">
    <location>
        <begin position="445"/>
        <end position="460"/>
    </location>
</feature>
<evidence type="ECO:0000259" key="7">
    <source>
        <dbReference type="PROSITE" id="PS50178"/>
    </source>
</evidence>
<dbReference type="SUPFAM" id="SSF49562">
    <property type="entry name" value="C2 domain (Calcium/lipid-binding domain, CaLB)"/>
    <property type="match status" value="1"/>
</dbReference>
<dbReference type="InterPro" id="IPR017455">
    <property type="entry name" value="Znf_FYVE-rel"/>
</dbReference>
<dbReference type="GO" id="GO:0017158">
    <property type="term" value="P:regulation of calcium ion-dependent exocytosis"/>
    <property type="evidence" value="ECO:0007669"/>
    <property type="project" value="TreeGrafter"/>
</dbReference>
<keyword evidence="2 4" id="KW-0863">Zinc-finger</keyword>
<dbReference type="GO" id="GO:0008270">
    <property type="term" value="F:zinc ion binding"/>
    <property type="evidence" value="ECO:0007669"/>
    <property type="project" value="UniProtKB-KW"/>
</dbReference>
<feature type="compositionally biased region" description="Acidic residues" evidence="5">
    <location>
        <begin position="424"/>
        <end position="433"/>
    </location>
</feature>
<evidence type="ECO:0000259" key="6">
    <source>
        <dbReference type="PROSITE" id="PS50004"/>
    </source>
</evidence>
<dbReference type="EMBL" id="JAIFRP010004408">
    <property type="protein sequence ID" value="KAK2575860.1"/>
    <property type="molecule type" value="Genomic_DNA"/>
</dbReference>
<dbReference type="InterPro" id="IPR043566">
    <property type="entry name" value="Rabphilin/DOC2/Noc2"/>
</dbReference>
<comment type="caution">
    <text evidence="9">The sequence shown here is derived from an EMBL/GenBank/DDBJ whole genome shotgun (WGS) entry which is preliminary data.</text>
</comment>
<dbReference type="GO" id="GO:0061669">
    <property type="term" value="P:spontaneous neurotransmitter secretion"/>
    <property type="evidence" value="ECO:0007669"/>
    <property type="project" value="TreeGrafter"/>
</dbReference>
<dbReference type="PROSITE" id="PS50178">
    <property type="entry name" value="ZF_FYVE"/>
    <property type="match status" value="1"/>
</dbReference>
<feature type="region of interest" description="Disordered" evidence="5">
    <location>
        <begin position="518"/>
        <end position="559"/>
    </location>
</feature>
<protein>
    <recommendedName>
        <fullName evidence="11">Rabphilin</fullName>
    </recommendedName>
</protein>
<evidence type="ECO:0000256" key="5">
    <source>
        <dbReference type="SAM" id="MobiDB-lite"/>
    </source>
</evidence>
<feature type="compositionally biased region" description="Low complexity" evidence="5">
    <location>
        <begin position="168"/>
        <end position="193"/>
    </location>
</feature>
<feature type="domain" description="C2" evidence="6">
    <location>
        <begin position="622"/>
        <end position="767"/>
    </location>
</feature>
<feature type="region of interest" description="Disordered" evidence="5">
    <location>
        <begin position="277"/>
        <end position="312"/>
    </location>
</feature>
<evidence type="ECO:0008006" key="11">
    <source>
        <dbReference type="Google" id="ProtNLM"/>
    </source>
</evidence>
<evidence type="ECO:0000313" key="9">
    <source>
        <dbReference type="EMBL" id="KAK2575860.1"/>
    </source>
</evidence>
<dbReference type="GO" id="GO:0006886">
    <property type="term" value="P:intracellular protein transport"/>
    <property type="evidence" value="ECO:0007669"/>
    <property type="project" value="InterPro"/>
</dbReference>
<dbReference type="SUPFAM" id="SSF57903">
    <property type="entry name" value="FYVE/PHD zinc finger"/>
    <property type="match status" value="1"/>
</dbReference>
<name>A0AAD9RAH4_9HYME</name>
<dbReference type="AlphaFoldDB" id="A0AAD9RAH4"/>
<reference evidence="9" key="1">
    <citation type="submission" date="2021-08" db="EMBL/GenBank/DDBJ databases">
        <authorList>
            <person name="Misof B."/>
            <person name="Oliver O."/>
            <person name="Podsiadlowski L."/>
            <person name="Donath A."/>
            <person name="Peters R."/>
            <person name="Mayer C."/>
            <person name="Rust J."/>
            <person name="Gunkel S."/>
            <person name="Lesny P."/>
            <person name="Martin S."/>
            <person name="Oeyen J.P."/>
            <person name="Petersen M."/>
            <person name="Panagiotis P."/>
            <person name="Wilbrandt J."/>
            <person name="Tanja T."/>
        </authorList>
    </citation>
    <scope>NUCLEOTIDE SEQUENCE</scope>
    <source>
        <strain evidence="9">GBR_01_08_01A</strain>
        <tissue evidence="9">Thorax + abdomen</tissue>
    </source>
</reference>
<feature type="region of interest" description="Disordered" evidence="5">
    <location>
        <begin position="675"/>
        <end position="698"/>
    </location>
</feature>
<dbReference type="PROSITE" id="PS50004">
    <property type="entry name" value="C2"/>
    <property type="match status" value="1"/>
</dbReference>
<feature type="region of interest" description="Disordered" evidence="5">
    <location>
        <begin position="165"/>
        <end position="199"/>
    </location>
</feature>
<feature type="region of interest" description="Disordered" evidence="5">
    <location>
        <begin position="239"/>
        <end position="261"/>
    </location>
</feature>
<evidence type="ECO:0000256" key="1">
    <source>
        <dbReference type="ARBA" id="ARBA00022723"/>
    </source>
</evidence>
<sequence>MDIVMGEPQSTGARWVCPNDRHLALRAKLRTGWSVKTGYLDSGWSNYPGAGGTNRIGQSFVLTEEERRTIIQVIQRAEALDLSEQKRIGRLVERLEDMKRNVRIITSTRSDERRNCGSRCSGGSRCVCSCALCGEKFGAVLGASPTFCKDCRKYVCQKCGREASTANSSTSIGGETLSSSSSTSAAVRNSVASEPQTKRTAIQRIVQRTSNNPPKLFLCRICAESREIWKKSGAWFFKGMPKHDPPKKKERDWSRSGQRTLGQSSCRVISVCKSLESSEAQDSSSDEEMARRLTGVRRGSSSSPSLQSNQENGFSVQTISHGAMSSGGSSLMTTTTTTTTTVITTTITTPSDRTTTMTTTTTTMTLTSTTTDRLDKSTLSIHSQCSRLSPSTSTTPSLRMFRGNEKSSLEDNASSDAIETRMEDADERSDDFLDNSRGSVDRCKSSQVQSVRRNSPSASPGCTLMERIQEEAWMHERNAEREAIRGSGRTNDAPISTCDKVRNGGRFWDPGSLVAIRPSGSVPPVQSGTSVGSKVHGHSRPRRSILQNQHTAGGNGDADMKSGRALHVMILQDDPSGEDFLGEARFPLYELEPFQTRHYKVTLQNHYPVSREEEAWGLRRGNRGQLQLTLSYCTRRRALLVTIHQAMNLLPMDNNGFSDPFVKLCLVENVTDNRRQRGHDPLGRTSAKKHSGKKLTAGRSSYSTSVKWKTLNPEWNEEFVFGIRLTDLTKVTLCLSMWDKDFGKSNDYLGGLALGCNSKGARLRHWIDVIKFPDYRHPAWHNLTEVLMPTE</sequence>
<dbReference type="Gene3D" id="3.30.40.10">
    <property type="entry name" value="Zinc/RING finger domain, C3HC4 (zinc finger)"/>
    <property type="match status" value="1"/>
</dbReference>
<dbReference type="GO" id="GO:0006887">
    <property type="term" value="P:exocytosis"/>
    <property type="evidence" value="ECO:0007669"/>
    <property type="project" value="TreeGrafter"/>
</dbReference>
<dbReference type="InterPro" id="IPR011011">
    <property type="entry name" value="Znf_FYVE_PHD"/>
</dbReference>
<evidence type="ECO:0000256" key="2">
    <source>
        <dbReference type="ARBA" id="ARBA00022771"/>
    </source>
</evidence>
<dbReference type="PANTHER" id="PTHR45729:SF6">
    <property type="entry name" value="RABPHILIN, ISOFORM A"/>
    <property type="match status" value="1"/>
</dbReference>
<feature type="compositionally biased region" description="Basic and acidic residues" evidence="5">
    <location>
        <begin position="241"/>
        <end position="254"/>
    </location>
</feature>
<dbReference type="InterPro" id="IPR035892">
    <property type="entry name" value="C2_domain_sf"/>
</dbReference>
<dbReference type="InterPro" id="IPR010911">
    <property type="entry name" value="Rab_BD"/>
</dbReference>
<gene>
    <name evidence="9" type="ORF">KPH14_007233</name>
</gene>
<feature type="domain" description="RabBD" evidence="8">
    <location>
        <begin position="56"/>
        <end position="239"/>
    </location>
</feature>
<evidence type="ECO:0000256" key="3">
    <source>
        <dbReference type="ARBA" id="ARBA00022833"/>
    </source>
</evidence>
<evidence type="ECO:0000256" key="4">
    <source>
        <dbReference type="PROSITE-ProRule" id="PRU00091"/>
    </source>
</evidence>
<feature type="region of interest" description="Disordered" evidence="5">
    <location>
        <begin position="384"/>
        <end position="461"/>
    </location>
</feature>